<proteinExistence type="predicted"/>
<keyword evidence="2" id="KW-1185">Reference proteome</keyword>
<gene>
    <name evidence="1" type="ORF">LshimejAT787_1301080</name>
</gene>
<dbReference type="Proteomes" id="UP001063166">
    <property type="component" value="Unassembled WGS sequence"/>
</dbReference>
<reference evidence="1" key="1">
    <citation type="submission" date="2022-07" db="EMBL/GenBank/DDBJ databases">
        <title>The genome of Lyophyllum shimeji provides insight into the initial evolution of ectomycorrhizal fungal genome.</title>
        <authorList>
            <person name="Kobayashi Y."/>
            <person name="Shibata T."/>
            <person name="Hirakawa H."/>
            <person name="Shigenobu S."/>
            <person name="Nishiyama T."/>
            <person name="Yamada A."/>
            <person name="Hasebe M."/>
            <person name="Kawaguchi M."/>
        </authorList>
    </citation>
    <scope>NUCLEOTIDE SEQUENCE</scope>
    <source>
        <strain evidence="1">AT787</strain>
    </source>
</reference>
<sequence>MFLRLLASNSTMYMASVSVYALDPARPSPDLMLSSPEQTICHKIAAPVTVINLLTRRNYEANLFEPSFAGSTRVTD</sequence>
<accession>A0A9P3PUL9</accession>
<dbReference type="EMBL" id="BRPK01000013">
    <property type="protein sequence ID" value="GLB43207.1"/>
    <property type="molecule type" value="Genomic_DNA"/>
</dbReference>
<name>A0A9P3PUL9_LYOSH</name>
<dbReference type="AlphaFoldDB" id="A0A9P3PUL9"/>
<evidence type="ECO:0000313" key="1">
    <source>
        <dbReference type="EMBL" id="GLB43207.1"/>
    </source>
</evidence>
<evidence type="ECO:0000313" key="2">
    <source>
        <dbReference type="Proteomes" id="UP001063166"/>
    </source>
</evidence>
<protein>
    <submittedName>
        <fullName evidence="1">Uncharacterized protein</fullName>
    </submittedName>
</protein>
<comment type="caution">
    <text evidence="1">The sequence shown here is derived from an EMBL/GenBank/DDBJ whole genome shotgun (WGS) entry which is preliminary data.</text>
</comment>
<organism evidence="1 2">
    <name type="scientific">Lyophyllum shimeji</name>
    <name type="common">Hon-shimeji</name>
    <name type="synonym">Tricholoma shimeji</name>
    <dbReference type="NCBI Taxonomy" id="47721"/>
    <lineage>
        <taxon>Eukaryota</taxon>
        <taxon>Fungi</taxon>
        <taxon>Dikarya</taxon>
        <taxon>Basidiomycota</taxon>
        <taxon>Agaricomycotina</taxon>
        <taxon>Agaricomycetes</taxon>
        <taxon>Agaricomycetidae</taxon>
        <taxon>Agaricales</taxon>
        <taxon>Tricholomatineae</taxon>
        <taxon>Lyophyllaceae</taxon>
        <taxon>Lyophyllum</taxon>
    </lineage>
</organism>